<dbReference type="AlphaFoldDB" id="A0A5C6UKS5"/>
<organism evidence="1 2">
    <name type="scientific">Flavisphingopyxis soli</name>
    <dbReference type="NCBI Taxonomy" id="2601267"/>
    <lineage>
        <taxon>Bacteria</taxon>
        <taxon>Pseudomonadati</taxon>
        <taxon>Pseudomonadota</taxon>
        <taxon>Alphaproteobacteria</taxon>
        <taxon>Sphingomonadales</taxon>
        <taxon>Sphingopyxidaceae</taxon>
        <taxon>Flavisphingopyxis</taxon>
    </lineage>
</organism>
<keyword evidence="2" id="KW-1185">Reference proteome</keyword>
<reference evidence="1 2" key="1">
    <citation type="submission" date="2019-08" db="EMBL/GenBank/DDBJ databases">
        <title>Sphingorhabdus soil sp. nov., isolated from arctic soil.</title>
        <authorList>
            <person name="Liu Y."/>
        </authorList>
    </citation>
    <scope>NUCLEOTIDE SEQUENCE [LARGE SCALE GENOMIC DNA]</scope>
    <source>
        <strain evidence="1 2">D-2Q-5-6</strain>
    </source>
</reference>
<accession>A0A5C6UKS5</accession>
<protein>
    <submittedName>
        <fullName evidence="1">DUF1491 family protein</fullName>
    </submittedName>
</protein>
<sequence>MTAQLPARLVVTALIRSVQVQGGFATVLKSGNDDSGSIMLQCTKMGQFERLLERQMTLDGAYEWRAIPEAQNKNPLELNDYIERRYAQDRDLWVLELDVADTERFVAELNAFG</sequence>
<proteinExistence type="predicted"/>
<comment type="caution">
    <text evidence="1">The sequence shown here is derived from an EMBL/GenBank/DDBJ whole genome shotgun (WGS) entry which is preliminary data.</text>
</comment>
<dbReference type="Pfam" id="PF07372">
    <property type="entry name" value="DUF1491"/>
    <property type="match status" value="1"/>
</dbReference>
<dbReference type="Proteomes" id="UP000321129">
    <property type="component" value="Unassembled WGS sequence"/>
</dbReference>
<dbReference type="EMBL" id="VOPY01000001">
    <property type="protein sequence ID" value="TXC73419.1"/>
    <property type="molecule type" value="Genomic_DNA"/>
</dbReference>
<evidence type="ECO:0000313" key="1">
    <source>
        <dbReference type="EMBL" id="TXC73419.1"/>
    </source>
</evidence>
<dbReference type="RefSeq" id="WP_147121255.1">
    <property type="nucleotide sequence ID" value="NZ_VOPY01000001.1"/>
</dbReference>
<dbReference type="InterPro" id="IPR009964">
    <property type="entry name" value="DUF1491"/>
</dbReference>
<dbReference type="OrthoDB" id="9809136at2"/>
<evidence type="ECO:0000313" key="2">
    <source>
        <dbReference type="Proteomes" id="UP000321129"/>
    </source>
</evidence>
<gene>
    <name evidence="1" type="ORF">FSZ31_01265</name>
</gene>
<name>A0A5C6UKS5_9SPHN</name>
<dbReference type="Gene3D" id="3.40.1530.20">
    <property type="entry name" value="Protein of unknown function (DUF1491)"/>
    <property type="match status" value="1"/>
</dbReference>